<evidence type="ECO:0000313" key="1">
    <source>
        <dbReference type="EMBL" id="KAI8559141.1"/>
    </source>
</evidence>
<protein>
    <submittedName>
        <fullName evidence="1">Uncharacterized protein</fullName>
    </submittedName>
</protein>
<proteinExistence type="predicted"/>
<reference evidence="1" key="1">
    <citation type="submission" date="2022-02" db="EMBL/GenBank/DDBJ databases">
        <title>Plant Genome Project.</title>
        <authorList>
            <person name="Zhang R.-G."/>
        </authorList>
    </citation>
    <scope>NUCLEOTIDE SEQUENCE</scope>
    <source>
        <strain evidence="1">AT1</strain>
    </source>
</reference>
<gene>
    <name evidence="1" type="ORF">RHMOL_Rhmol04G0150500</name>
</gene>
<comment type="caution">
    <text evidence="1">The sequence shown here is derived from an EMBL/GenBank/DDBJ whole genome shotgun (WGS) entry which is preliminary data.</text>
</comment>
<sequence length="145" mass="16939">MPFFSTRLDISFLYSGGIKEVASKGWLLSLLLNWRNKDVLMILEQEFVLIKDEDWDGEEDSDEDDKSGGDDEVDLDISGQQRIRRLTAMRISELSGFKKVINYTKKVMEDIRYRKRVSCEEVISDKDNSEEVRRDNVEEMIVDYG</sequence>
<name>A0ACC0P1T8_RHOML</name>
<organism evidence="1 2">
    <name type="scientific">Rhododendron molle</name>
    <name type="common">Chinese azalea</name>
    <name type="synonym">Azalea mollis</name>
    <dbReference type="NCBI Taxonomy" id="49168"/>
    <lineage>
        <taxon>Eukaryota</taxon>
        <taxon>Viridiplantae</taxon>
        <taxon>Streptophyta</taxon>
        <taxon>Embryophyta</taxon>
        <taxon>Tracheophyta</taxon>
        <taxon>Spermatophyta</taxon>
        <taxon>Magnoliopsida</taxon>
        <taxon>eudicotyledons</taxon>
        <taxon>Gunneridae</taxon>
        <taxon>Pentapetalae</taxon>
        <taxon>asterids</taxon>
        <taxon>Ericales</taxon>
        <taxon>Ericaceae</taxon>
        <taxon>Ericoideae</taxon>
        <taxon>Rhodoreae</taxon>
        <taxon>Rhododendron</taxon>
    </lineage>
</organism>
<keyword evidence="2" id="KW-1185">Reference proteome</keyword>
<dbReference type="Proteomes" id="UP001062846">
    <property type="component" value="Chromosome 4"/>
</dbReference>
<accession>A0ACC0P1T8</accession>
<dbReference type="EMBL" id="CM046391">
    <property type="protein sequence ID" value="KAI8559141.1"/>
    <property type="molecule type" value="Genomic_DNA"/>
</dbReference>
<evidence type="ECO:0000313" key="2">
    <source>
        <dbReference type="Proteomes" id="UP001062846"/>
    </source>
</evidence>